<dbReference type="Pfam" id="PF01467">
    <property type="entry name" value="CTP_transf_like"/>
    <property type="match status" value="1"/>
</dbReference>
<evidence type="ECO:0000313" key="3">
    <source>
        <dbReference type="EMBL" id="CAB4557920.1"/>
    </source>
</evidence>
<feature type="domain" description="Cytidyltransferase-like" evidence="2">
    <location>
        <begin position="1"/>
        <end position="161"/>
    </location>
</feature>
<evidence type="ECO:0000256" key="1">
    <source>
        <dbReference type="SAM" id="MobiDB-lite"/>
    </source>
</evidence>
<accession>A0A6J6D280</accession>
<gene>
    <name evidence="3" type="ORF">UFOPK1495_01308</name>
</gene>
<feature type="compositionally biased region" description="Basic and acidic residues" evidence="1">
    <location>
        <begin position="160"/>
        <end position="169"/>
    </location>
</feature>
<feature type="compositionally biased region" description="Low complexity" evidence="1">
    <location>
        <begin position="134"/>
        <end position="146"/>
    </location>
</feature>
<dbReference type="InterPro" id="IPR014729">
    <property type="entry name" value="Rossmann-like_a/b/a_fold"/>
</dbReference>
<dbReference type="GO" id="GO:0003824">
    <property type="term" value="F:catalytic activity"/>
    <property type="evidence" value="ECO:0007669"/>
    <property type="project" value="InterPro"/>
</dbReference>
<reference evidence="3" key="1">
    <citation type="submission" date="2020-05" db="EMBL/GenBank/DDBJ databases">
        <authorList>
            <person name="Chiriac C."/>
            <person name="Salcher M."/>
            <person name="Ghai R."/>
            <person name="Kavagutti S V."/>
        </authorList>
    </citation>
    <scope>NUCLEOTIDE SEQUENCE</scope>
</reference>
<feature type="region of interest" description="Disordered" evidence="1">
    <location>
        <begin position="128"/>
        <end position="169"/>
    </location>
</feature>
<name>A0A6J6D280_9ZZZZ</name>
<dbReference type="InterPro" id="IPR004821">
    <property type="entry name" value="Cyt_trans-like"/>
</dbReference>
<protein>
    <submittedName>
        <fullName evidence="3">Unannotated protein</fullName>
    </submittedName>
</protein>
<dbReference type="AlphaFoldDB" id="A0A6J6D280"/>
<evidence type="ECO:0000259" key="2">
    <source>
        <dbReference type="Pfam" id="PF01467"/>
    </source>
</evidence>
<dbReference type="EMBL" id="CAEZSU010000149">
    <property type="protein sequence ID" value="CAB4557920.1"/>
    <property type="molecule type" value="Genomic_DNA"/>
</dbReference>
<proteinExistence type="predicted"/>
<dbReference type="Gene3D" id="3.40.50.620">
    <property type="entry name" value="HUPs"/>
    <property type="match status" value="1"/>
</dbReference>
<organism evidence="3">
    <name type="scientific">freshwater metagenome</name>
    <dbReference type="NCBI Taxonomy" id="449393"/>
    <lineage>
        <taxon>unclassified sequences</taxon>
        <taxon>metagenomes</taxon>
        <taxon>ecological metagenomes</taxon>
    </lineage>
</organism>
<sequence length="169" mass="18188">MYPGSFDPPTIAHVHLAETAIAQLGLDRVDFAISSQTLGKDDSRLAPIDDRVAELTAISSGNARIGVITTRHSLVADIAEGYEVIILGADKWHQVLDPVWYADSNARNEALQRLPLVALAARPPWTMPGEDSAADPPAGVDVVVLDTDPSHHPVSATDVRAGREEWRAK</sequence>
<dbReference type="SUPFAM" id="SSF52374">
    <property type="entry name" value="Nucleotidylyl transferase"/>
    <property type="match status" value="1"/>
</dbReference>